<dbReference type="AlphaFoldDB" id="A0A4P2PTH2"/>
<gene>
    <name evidence="1" type="ORF">SOCEGT47_002830</name>
</gene>
<sequence>MSRRVRLYLDTEGMLYDPARTCSREALLHVLEREELPTFTSALDLEEAFGGILSSPDETVLLLGTFQALLHQRETGRYSVDEHAKTLETDGSWPHVRWRDMPLLPVGHWHGIGDLYIDETGVIYGYQWNDDALRAAAGGGHTLLESIALWWETYEMPQECPPSFEASVRASIAAEIARALSAALVEEASDGLCARFRNDDVFIEEIAAAYAGGPLTTVWADKKTLLEAMRIARDLAPEARIEARQDYGGDVSTMLRDAGIFPS</sequence>
<organism evidence="1 2">
    <name type="scientific">Sorangium cellulosum</name>
    <name type="common">Polyangium cellulosum</name>
    <dbReference type="NCBI Taxonomy" id="56"/>
    <lineage>
        <taxon>Bacteria</taxon>
        <taxon>Pseudomonadati</taxon>
        <taxon>Myxococcota</taxon>
        <taxon>Polyangia</taxon>
        <taxon>Polyangiales</taxon>
        <taxon>Polyangiaceae</taxon>
        <taxon>Sorangium</taxon>
    </lineage>
</organism>
<evidence type="ECO:0000313" key="1">
    <source>
        <dbReference type="EMBL" id="AUX19830.1"/>
    </source>
</evidence>
<proteinExistence type="predicted"/>
<accession>A0A4P2PTH2</accession>
<dbReference type="Proteomes" id="UP000295781">
    <property type="component" value="Chromosome"/>
</dbReference>
<name>A0A4P2PTH2_SORCE</name>
<protein>
    <submittedName>
        <fullName evidence="1">Uncharacterized protein</fullName>
    </submittedName>
</protein>
<reference evidence="1 2" key="1">
    <citation type="submission" date="2015-09" db="EMBL/GenBank/DDBJ databases">
        <title>Sorangium comparison.</title>
        <authorList>
            <person name="Zaburannyi N."/>
            <person name="Bunk B."/>
            <person name="Overmann J."/>
            <person name="Mueller R."/>
        </authorList>
    </citation>
    <scope>NUCLEOTIDE SEQUENCE [LARGE SCALE GENOMIC DNA]</scope>
    <source>
        <strain evidence="1 2">So ceGT47</strain>
    </source>
</reference>
<evidence type="ECO:0000313" key="2">
    <source>
        <dbReference type="Proteomes" id="UP000295781"/>
    </source>
</evidence>
<dbReference type="EMBL" id="CP012670">
    <property type="protein sequence ID" value="AUX19830.1"/>
    <property type="molecule type" value="Genomic_DNA"/>
</dbReference>